<dbReference type="AlphaFoldDB" id="A0A0D2P8I6"/>
<dbReference type="EMBL" id="KN817534">
    <property type="protein sequence ID" value="KJA24961.1"/>
    <property type="molecule type" value="Genomic_DNA"/>
</dbReference>
<proteinExistence type="predicted"/>
<sequence>MNLCSTLECVKNFEASERTGRLPYAGNLHVDVGLSLDSSRWTKASAEVRYVCACLPTFALHLSWNVTAHFVYPRSLRITADRDDRE</sequence>
<accession>A0A0D2P8I6</accession>
<dbReference type="Proteomes" id="UP000054270">
    <property type="component" value="Unassembled WGS sequence"/>
</dbReference>
<reference evidence="2" key="1">
    <citation type="submission" date="2014-04" db="EMBL/GenBank/DDBJ databases">
        <title>Evolutionary Origins and Diversification of the Mycorrhizal Mutualists.</title>
        <authorList>
            <consortium name="DOE Joint Genome Institute"/>
            <consortium name="Mycorrhizal Genomics Consortium"/>
            <person name="Kohler A."/>
            <person name="Kuo A."/>
            <person name="Nagy L.G."/>
            <person name="Floudas D."/>
            <person name="Copeland A."/>
            <person name="Barry K.W."/>
            <person name="Cichocki N."/>
            <person name="Veneault-Fourrey C."/>
            <person name="LaButti K."/>
            <person name="Lindquist E.A."/>
            <person name="Lipzen A."/>
            <person name="Lundell T."/>
            <person name="Morin E."/>
            <person name="Murat C."/>
            <person name="Riley R."/>
            <person name="Ohm R."/>
            <person name="Sun H."/>
            <person name="Tunlid A."/>
            <person name="Henrissat B."/>
            <person name="Grigoriev I.V."/>
            <person name="Hibbett D.S."/>
            <person name="Martin F."/>
        </authorList>
    </citation>
    <scope>NUCLEOTIDE SEQUENCE [LARGE SCALE GENOMIC DNA]</scope>
    <source>
        <strain evidence="2">FD-334 SS-4</strain>
    </source>
</reference>
<protein>
    <submittedName>
        <fullName evidence="1">Uncharacterized protein</fullName>
    </submittedName>
</protein>
<organism evidence="1 2">
    <name type="scientific">Hypholoma sublateritium (strain FD-334 SS-4)</name>
    <dbReference type="NCBI Taxonomy" id="945553"/>
    <lineage>
        <taxon>Eukaryota</taxon>
        <taxon>Fungi</taxon>
        <taxon>Dikarya</taxon>
        <taxon>Basidiomycota</taxon>
        <taxon>Agaricomycotina</taxon>
        <taxon>Agaricomycetes</taxon>
        <taxon>Agaricomycetidae</taxon>
        <taxon>Agaricales</taxon>
        <taxon>Agaricineae</taxon>
        <taxon>Strophariaceae</taxon>
        <taxon>Hypholoma</taxon>
    </lineage>
</organism>
<gene>
    <name evidence="1" type="ORF">HYPSUDRAFT_38344</name>
</gene>
<evidence type="ECO:0000313" key="2">
    <source>
        <dbReference type="Proteomes" id="UP000054270"/>
    </source>
</evidence>
<keyword evidence="2" id="KW-1185">Reference proteome</keyword>
<evidence type="ECO:0000313" key="1">
    <source>
        <dbReference type="EMBL" id="KJA24961.1"/>
    </source>
</evidence>
<name>A0A0D2P8I6_HYPSF</name>